<dbReference type="EMBL" id="DXEW01000028">
    <property type="protein sequence ID" value="HIX50704.1"/>
    <property type="molecule type" value="Genomic_DNA"/>
</dbReference>
<reference evidence="1" key="2">
    <citation type="submission" date="2021-04" db="EMBL/GenBank/DDBJ databases">
        <authorList>
            <person name="Gilroy R."/>
        </authorList>
    </citation>
    <scope>NUCLEOTIDE SEQUENCE</scope>
    <source>
        <strain evidence="1">2189</strain>
    </source>
</reference>
<evidence type="ECO:0000313" key="2">
    <source>
        <dbReference type="Proteomes" id="UP000886847"/>
    </source>
</evidence>
<proteinExistence type="predicted"/>
<dbReference type="Proteomes" id="UP000886847">
    <property type="component" value="Unassembled WGS sequence"/>
</dbReference>
<gene>
    <name evidence="1" type="ORF">H9851_05415</name>
</gene>
<evidence type="ECO:0000313" key="1">
    <source>
        <dbReference type="EMBL" id="HIX50704.1"/>
    </source>
</evidence>
<organism evidence="1 2">
    <name type="scientific">Candidatus Borkfalkia faecavium</name>
    <dbReference type="NCBI Taxonomy" id="2838508"/>
    <lineage>
        <taxon>Bacteria</taxon>
        <taxon>Bacillati</taxon>
        <taxon>Bacillota</taxon>
        <taxon>Clostridia</taxon>
        <taxon>Christensenellales</taxon>
        <taxon>Christensenellaceae</taxon>
        <taxon>Candidatus Borkfalkia</taxon>
    </lineage>
</organism>
<reference evidence="1" key="1">
    <citation type="journal article" date="2021" name="PeerJ">
        <title>Extensive microbial diversity within the chicken gut microbiome revealed by metagenomics and culture.</title>
        <authorList>
            <person name="Gilroy R."/>
            <person name="Ravi A."/>
            <person name="Getino M."/>
            <person name="Pursley I."/>
            <person name="Horton D.L."/>
            <person name="Alikhan N.F."/>
            <person name="Baker D."/>
            <person name="Gharbi K."/>
            <person name="Hall N."/>
            <person name="Watson M."/>
            <person name="Adriaenssens E.M."/>
            <person name="Foster-Nyarko E."/>
            <person name="Jarju S."/>
            <person name="Secka A."/>
            <person name="Antonio M."/>
            <person name="Oren A."/>
            <person name="Chaudhuri R.R."/>
            <person name="La Ragione R."/>
            <person name="Hildebrand F."/>
            <person name="Pallen M.J."/>
        </authorList>
    </citation>
    <scope>NUCLEOTIDE SEQUENCE</scope>
    <source>
        <strain evidence="1">2189</strain>
    </source>
</reference>
<dbReference type="AlphaFoldDB" id="A0A9D1W1K5"/>
<name>A0A9D1W1K5_9FIRM</name>
<sequence>MYYAFMPNISGNYKIYDEKLYGAGTDIAISILDGSLNEIVSDNGGTDSSASITKYLSAGRMYFIQITLKNDTVSGGGCIGVTKV</sequence>
<comment type="caution">
    <text evidence="1">The sequence shown here is derived from an EMBL/GenBank/DDBJ whole genome shotgun (WGS) entry which is preliminary data.</text>
</comment>
<accession>A0A9D1W1K5</accession>
<protein>
    <submittedName>
        <fullName evidence="1">Uncharacterized protein</fullName>
    </submittedName>
</protein>